<dbReference type="SUPFAM" id="SSF50978">
    <property type="entry name" value="WD40 repeat-like"/>
    <property type="match status" value="2"/>
</dbReference>
<dbReference type="GO" id="GO:0005741">
    <property type="term" value="C:mitochondrial outer membrane"/>
    <property type="evidence" value="ECO:0007669"/>
    <property type="project" value="UniProtKB-SubCell"/>
</dbReference>
<dbReference type="RefSeq" id="XP_056770064.1">
    <property type="nucleotide sequence ID" value="XM_056905957.1"/>
</dbReference>
<dbReference type="Pfam" id="PF00400">
    <property type="entry name" value="WD40"/>
    <property type="match status" value="7"/>
</dbReference>
<dbReference type="PROSITE" id="PS00678">
    <property type="entry name" value="WD_REPEATS_1"/>
    <property type="match status" value="11"/>
</dbReference>
<dbReference type="PANTHER" id="PTHR22847:SF637">
    <property type="entry name" value="WD REPEAT DOMAIN 5B"/>
    <property type="match status" value="1"/>
</dbReference>
<feature type="repeat" description="WD" evidence="7">
    <location>
        <begin position="990"/>
        <end position="1031"/>
    </location>
</feature>
<feature type="repeat" description="WD" evidence="7">
    <location>
        <begin position="1116"/>
        <end position="1157"/>
    </location>
</feature>
<dbReference type="Gene3D" id="2.130.10.10">
    <property type="entry name" value="YVTN repeat-like/Quinoprotein amine dehydrogenase"/>
    <property type="match status" value="5"/>
</dbReference>
<feature type="repeat" description="WD" evidence="7">
    <location>
        <begin position="780"/>
        <end position="821"/>
    </location>
</feature>
<dbReference type="PANTHER" id="PTHR22847">
    <property type="entry name" value="WD40 REPEAT PROTEIN"/>
    <property type="match status" value="1"/>
</dbReference>
<dbReference type="FunFam" id="2.130.10.10:FF:000228">
    <property type="entry name" value="COMPASS-like H3K4 histone methylase component WDR5A"/>
    <property type="match status" value="1"/>
</dbReference>
<gene>
    <name evidence="9" type="ORF">N7458_002574</name>
</gene>
<evidence type="ECO:0000259" key="8">
    <source>
        <dbReference type="PROSITE" id="PS50837"/>
    </source>
</evidence>
<organism evidence="9 10">
    <name type="scientific">Penicillium daleae</name>
    <dbReference type="NCBI Taxonomy" id="63821"/>
    <lineage>
        <taxon>Eukaryota</taxon>
        <taxon>Fungi</taxon>
        <taxon>Dikarya</taxon>
        <taxon>Ascomycota</taxon>
        <taxon>Pezizomycotina</taxon>
        <taxon>Eurotiomycetes</taxon>
        <taxon>Eurotiomycetidae</taxon>
        <taxon>Eurotiales</taxon>
        <taxon>Aspergillaceae</taxon>
        <taxon>Penicillium</taxon>
    </lineage>
</organism>
<sequence>MDGLSGAASVIAVIQLTGSLVKLCGGYILEVKDARDEIFTLQRAIAGLQGTLQDLQKFLQSNDGKALPTSSRLGRNITDCLSDLRALEGRLDPGKGKKLMRKMGLRALKWPLKRTEVESDIQNLERYKSSFLLSLQVDQTSLMVGVIEGMDLGKLEGAEEAGFESFSDRDEVQCLQGTRTQLLQQIMEWAMSPSQKRIFWLNGMAGTGKSTISRTVARSLKDTNYLGASFFFKRGEGDRGDAKKFFPTLTRQLMLMIPALRSGVHKALHDDPDIVSKSLREQFKKLLLQPLLDLDQLGRQPQAAVIVIDALDECEHDQDVRNIIRLLALLQKAKSVRLRIFLTSRPELPISLGFSEIADHGYQDLALHEIPEEVTERDIRLFLQDRFAKIKHDRNISQDWPGDDVIQKLVTMSVPLFISAATVCRYIENAKWDSKLRLAELLTDQAKYVSKMDKTYLPILTRLLDDQESDESEQQQLLQEFQDIVGVIILLADPLSINALSLFCGIGADQISNRLDSFRSVLSIPGDRDQPVRILHLSFRDFLVRSSSKFFVDERRKHKEIAHYCLKTMQSHLRKDICNLANPGACKADIDPQDIRQYLPPELKYSCHYWIHHLEQSQDLSSGIEDVLQFLQKHFLHWLEAMSLLGLISEVVGMLNLLCVILPGDEHSRISQFVHDARRFTLKYYQIADEAPLQLYYAGLVFAPQTAIIRNEFKQELPTWIGQLPRVEERWGAELQTLEGHSGLVTSVAFSPDGRLLASGSHDNTVRLWDTATGGLQQTPEGHSRWVTSVAFSPDGQLLASGSHDTTVRLWDTATGGLQQTFECYSHSVTSVAFSPNGQLLASGSHDKTVRLWDTATGGLQQTLEGHPDSVTSVAFSPDARLLASSSNDKTVRLWDIATGGIHRTVKGYSRWVTSVAFSPNGRLLASGFHDNTVRLWDTATGSLQQTFEGHSLWVTSVAFSPDGRLLASGSHDNTVRLWDTATGGLQQTLEGHSGLVTSVAFSPDGRLLASGSHDNTVRLWDTATGGLQQTPEGHSRSVTSMAFSTDGRRLGSGSSDNIVRLWDTATGSLQQTLKGHSSRVNSVAFSPNGRLLASGSHDKTVRLWDTATGGLQQTLEGHSDWVTSVAFSADGRLLASSSHDNTVRLWDTATGGLQQTLEGHSGLVTSVAFSPDGRLLASSSHDNTVRLWDTATGGLQQTLEGLNEISKPNIVIDKISFSQDSSYIITNLGNLVVQSGQANDASNSSPALIIVRGQWIFINGKNVLWLPLSFGLAVRQLLAIQLL</sequence>
<dbReference type="Gene3D" id="3.40.50.300">
    <property type="entry name" value="P-loop containing nucleotide triphosphate hydrolases"/>
    <property type="match status" value="1"/>
</dbReference>
<dbReference type="InterPro" id="IPR020472">
    <property type="entry name" value="WD40_PAC1"/>
</dbReference>
<feature type="repeat" description="WD" evidence="7">
    <location>
        <begin position="738"/>
        <end position="779"/>
    </location>
</feature>
<evidence type="ECO:0000313" key="9">
    <source>
        <dbReference type="EMBL" id="KAJ5461022.1"/>
    </source>
</evidence>
<feature type="repeat" description="WD" evidence="7">
    <location>
        <begin position="1032"/>
        <end position="1073"/>
    </location>
</feature>
<evidence type="ECO:0000256" key="1">
    <source>
        <dbReference type="ARBA" id="ARBA00004570"/>
    </source>
</evidence>
<dbReference type="InterPro" id="IPR019775">
    <property type="entry name" value="WD40_repeat_CS"/>
</dbReference>
<dbReference type="PROSITE" id="PS50082">
    <property type="entry name" value="WD_REPEATS_2"/>
    <property type="match status" value="11"/>
</dbReference>
<keyword evidence="3" id="KW-0677">Repeat</keyword>
<dbReference type="PROSITE" id="PS50294">
    <property type="entry name" value="WD_REPEATS_REGION"/>
    <property type="match status" value="11"/>
</dbReference>
<dbReference type="InterPro" id="IPR056884">
    <property type="entry name" value="NPHP3-like_N"/>
</dbReference>
<comment type="similarity">
    <text evidence="4">Belongs to the WD repeat MDV1/CAF4 family.</text>
</comment>
<name>A0AAD6CDA9_9EURO</name>
<feature type="repeat" description="WD" evidence="7">
    <location>
        <begin position="822"/>
        <end position="863"/>
    </location>
</feature>
<dbReference type="SMART" id="SM00320">
    <property type="entry name" value="WD40"/>
    <property type="match status" value="11"/>
</dbReference>
<dbReference type="Proteomes" id="UP001213681">
    <property type="component" value="Unassembled WGS sequence"/>
</dbReference>
<dbReference type="Pfam" id="PF24883">
    <property type="entry name" value="NPHP3_N"/>
    <property type="match status" value="1"/>
</dbReference>
<dbReference type="InterPro" id="IPR001680">
    <property type="entry name" value="WD40_rpt"/>
</dbReference>
<feature type="repeat" description="WD" evidence="7">
    <location>
        <begin position="906"/>
        <end position="947"/>
    </location>
</feature>
<dbReference type="GeneID" id="81596200"/>
<evidence type="ECO:0000313" key="10">
    <source>
        <dbReference type="Proteomes" id="UP001213681"/>
    </source>
</evidence>
<feature type="repeat" description="WD" evidence="7">
    <location>
        <begin position="864"/>
        <end position="905"/>
    </location>
</feature>
<keyword evidence="2 7" id="KW-0853">WD repeat</keyword>
<dbReference type="PROSITE" id="PS50837">
    <property type="entry name" value="NACHT"/>
    <property type="match status" value="1"/>
</dbReference>
<feature type="domain" description="NACHT" evidence="8">
    <location>
        <begin position="197"/>
        <end position="346"/>
    </location>
</feature>
<evidence type="ECO:0000256" key="2">
    <source>
        <dbReference type="ARBA" id="ARBA00022574"/>
    </source>
</evidence>
<keyword evidence="10" id="KW-1185">Reference proteome</keyword>
<accession>A0AAD6CDA9</accession>
<evidence type="ECO:0000256" key="7">
    <source>
        <dbReference type="PROSITE-ProRule" id="PRU00221"/>
    </source>
</evidence>
<dbReference type="EMBL" id="JAPVEA010000002">
    <property type="protein sequence ID" value="KAJ5461022.1"/>
    <property type="molecule type" value="Genomic_DNA"/>
</dbReference>
<comment type="caution">
    <text evidence="9">The sequence shown here is derived from an EMBL/GenBank/DDBJ whole genome shotgun (WGS) entry which is preliminary data.</text>
</comment>
<dbReference type="InterPro" id="IPR015943">
    <property type="entry name" value="WD40/YVTN_repeat-like_dom_sf"/>
</dbReference>
<dbReference type="Pfam" id="PF25173">
    <property type="entry name" value="Beta-prop_WDR3_1st"/>
    <property type="match status" value="1"/>
</dbReference>
<feature type="repeat" description="WD" evidence="7">
    <location>
        <begin position="1158"/>
        <end position="1199"/>
    </location>
</feature>
<feature type="repeat" description="WD" evidence="7">
    <location>
        <begin position="948"/>
        <end position="989"/>
    </location>
</feature>
<evidence type="ECO:0000256" key="3">
    <source>
        <dbReference type="ARBA" id="ARBA00022737"/>
    </source>
</evidence>
<feature type="repeat" description="WD" evidence="7">
    <location>
        <begin position="1074"/>
        <end position="1115"/>
    </location>
</feature>
<evidence type="ECO:0000256" key="6">
    <source>
        <dbReference type="ARBA" id="ARBA00043913"/>
    </source>
</evidence>
<reference evidence="9" key="1">
    <citation type="submission" date="2022-12" db="EMBL/GenBank/DDBJ databases">
        <authorList>
            <person name="Petersen C."/>
        </authorList>
    </citation>
    <scope>NUCLEOTIDE SEQUENCE</scope>
    <source>
        <strain evidence="9">IBT 16125</strain>
    </source>
</reference>
<dbReference type="InterPro" id="IPR036322">
    <property type="entry name" value="WD40_repeat_dom_sf"/>
</dbReference>
<comment type="function">
    <text evidence="6">Involved in mitochondrial fission. Acts as an adapter protein required to form mitochondrial fission complexes. Formation of these complexes is required to promote constriction and fission of the mitochondrial compartment at a late step in mitochondrial division.</text>
</comment>
<reference evidence="9" key="2">
    <citation type="journal article" date="2023" name="IMA Fungus">
        <title>Comparative genomic study of the Penicillium genus elucidates a diverse pangenome and 15 lateral gene transfer events.</title>
        <authorList>
            <person name="Petersen C."/>
            <person name="Sorensen T."/>
            <person name="Nielsen M.R."/>
            <person name="Sondergaard T.E."/>
            <person name="Sorensen J.L."/>
            <person name="Fitzpatrick D.A."/>
            <person name="Frisvad J.C."/>
            <person name="Nielsen K.L."/>
        </authorList>
    </citation>
    <scope>NUCLEOTIDE SEQUENCE</scope>
    <source>
        <strain evidence="9">IBT 16125</strain>
    </source>
</reference>
<dbReference type="InterPro" id="IPR007111">
    <property type="entry name" value="NACHT_NTPase"/>
</dbReference>
<protein>
    <recommendedName>
        <fullName evidence="5">Mitochondrial division protein 1</fullName>
    </recommendedName>
</protein>
<dbReference type="PRINTS" id="PR00320">
    <property type="entry name" value="GPROTEINBRPT"/>
</dbReference>
<proteinExistence type="inferred from homology"/>
<comment type="subcellular location">
    <subcellularLocation>
        <location evidence="1">Mitochondrion outer membrane</location>
        <topology evidence="1">Peripheral membrane protein</topology>
        <orientation evidence="1">Cytoplasmic side</orientation>
    </subcellularLocation>
</comment>
<dbReference type="SUPFAM" id="SSF52540">
    <property type="entry name" value="P-loop containing nucleoside triphosphate hydrolases"/>
    <property type="match status" value="1"/>
</dbReference>
<dbReference type="CDD" id="cd00200">
    <property type="entry name" value="WD40"/>
    <property type="match status" value="2"/>
</dbReference>
<evidence type="ECO:0000256" key="4">
    <source>
        <dbReference type="ARBA" id="ARBA00038415"/>
    </source>
</evidence>
<evidence type="ECO:0000256" key="5">
    <source>
        <dbReference type="ARBA" id="ARBA00039789"/>
    </source>
</evidence>
<dbReference type="GO" id="GO:0035097">
    <property type="term" value="C:histone methyltransferase complex"/>
    <property type="evidence" value="ECO:0007669"/>
    <property type="project" value="UniProtKB-ARBA"/>
</dbReference>
<dbReference type="InterPro" id="IPR027417">
    <property type="entry name" value="P-loop_NTPase"/>
</dbReference>